<evidence type="ECO:0000256" key="1">
    <source>
        <dbReference type="ARBA" id="ARBA00022737"/>
    </source>
</evidence>
<dbReference type="PROSITE" id="PS51272">
    <property type="entry name" value="SLH"/>
    <property type="match status" value="2"/>
</dbReference>
<keyword evidence="1" id="KW-0677">Repeat</keyword>
<feature type="domain" description="SLH" evidence="2">
    <location>
        <begin position="49"/>
        <end position="112"/>
    </location>
</feature>
<keyword evidence="4" id="KW-1185">Reference proteome</keyword>
<dbReference type="InterPro" id="IPR001119">
    <property type="entry name" value="SLH_dom"/>
</dbReference>
<accession>A0A923LSE6</accession>
<evidence type="ECO:0000313" key="3">
    <source>
        <dbReference type="EMBL" id="MBC5724239.1"/>
    </source>
</evidence>
<sequence>MDLLTELNIINGYSDGSFNPEGDVTRAEFAKMIYVIRNGGNDDASAHANNPTSFTDLTDSWYQGYIKYLQNTGIVAGKTATQFDPDGNVTTGEALKMALVLGGYRADKAGLTGTKWLTNTVTLATTNRLLNDVNSSITGACTRQDAAQILANALDMTAVRYSEIVEDFVNDSEDGLALGGSSISVGRKWMDLWTNVGTLISIDGSDLDIQMSSSDRTDSDSDDEHFVKVDTDYSSLLGQKVKVLFKDGKNNSVLGVYPIDDNSVVTVNQNEISVDAGKIVIDDESYSVETDGVTVIRDGEELNENWKAGAFKDQQSADVITLIDTDDNNKIDTAYIKTVDVAKVTYVASSQIIAGSKTYKFSEDTIDEDVEKDDWVIITKNLYNDNNDIVVASKATGTVEATKDKTGWKQYQIGDEWFNETDSSNKDINTNVKPGVEAEYVAVNGILFYADKTSAGSDKLTDVLFVSYVGQDGLSNDQARVMFPNGDKATINLKNTYFTQQNGDKGTAIVPGQFYEYSKSGSTYELIALASTADFYGDFTYEGKEDLDTAGDKVDTDRISDSADVIVWTTDSHGTPANTTKADIKHITGKQLKALVSDGTLDVDGSSNNLYQATLGYFTSDVDGLNRASVIAVEFNGNGSLGTTFDNISSNANYGFITKDAVKLSNGNIKFTVWTGAENVEVVAEKSRENDFTKGTIVGYTAINDEDGNKVMTDAVAITSGVTAGSITSVNSKGTTIESSTINLPYEDLDDYSTVLYVDSKAGTGLEDGVATKANSQKVNGTTYYATNLLVYGGEVIVIDVNEIAGKRYGAYTLPSISGLSDVQWLNTRTNDTDEGAAYEGAIMQLSFYADKDGTLTLTNVADIETNDNDGTVTLSVKGGEYNLFDSLIVTGAGNVTATFTANGSTPAPDPSAATVEIKSAAPSLTFGGTTAFDVNVVYENAIGETPKMEVYTKADATTRSTNLVDSTNVTETTPFGFITSNNETAAQGKLTQGATLPAGDYVLVVKVGSAEDTQEFSVATQKIAAVTIANFTEATNAGSLNAYNPGTLSATLTPVAVNTATPVVDKAACVIANVDGDTIATGDTIVVKITVELTDANNNEFASTIQANNVTLTGATNTAVSSVAIVNGDLVITATTTVA</sequence>
<evidence type="ECO:0000313" key="4">
    <source>
        <dbReference type="Proteomes" id="UP000606499"/>
    </source>
</evidence>
<reference evidence="3" key="1">
    <citation type="submission" date="2020-08" db="EMBL/GenBank/DDBJ databases">
        <title>Genome public.</title>
        <authorList>
            <person name="Liu C."/>
            <person name="Sun Q."/>
        </authorList>
    </citation>
    <scope>NUCLEOTIDE SEQUENCE</scope>
    <source>
        <strain evidence="3">NSJ-28</strain>
    </source>
</reference>
<organism evidence="3 4">
    <name type="scientific">Agathobaculum faecis</name>
    <dbReference type="NCBI Taxonomy" id="2763013"/>
    <lineage>
        <taxon>Bacteria</taxon>
        <taxon>Bacillati</taxon>
        <taxon>Bacillota</taxon>
        <taxon>Clostridia</taxon>
        <taxon>Eubacteriales</taxon>
        <taxon>Butyricicoccaceae</taxon>
        <taxon>Agathobaculum</taxon>
    </lineage>
</organism>
<gene>
    <name evidence="3" type="ORF">H8S45_01985</name>
</gene>
<proteinExistence type="predicted"/>
<dbReference type="EMBL" id="JACOPL010000002">
    <property type="protein sequence ID" value="MBC5724239.1"/>
    <property type="molecule type" value="Genomic_DNA"/>
</dbReference>
<dbReference type="AlphaFoldDB" id="A0A923LSE6"/>
<dbReference type="RefSeq" id="WP_186949478.1">
    <property type="nucleotide sequence ID" value="NZ_JACOPL010000002.1"/>
</dbReference>
<dbReference type="Pfam" id="PF00395">
    <property type="entry name" value="SLH"/>
    <property type="match status" value="2"/>
</dbReference>
<evidence type="ECO:0000259" key="2">
    <source>
        <dbReference type="PROSITE" id="PS51272"/>
    </source>
</evidence>
<comment type="caution">
    <text evidence="3">The sequence shown here is derived from an EMBL/GenBank/DDBJ whole genome shotgun (WGS) entry which is preliminary data.</text>
</comment>
<protein>
    <submittedName>
        <fullName evidence="3">S-layer homology domain-containing protein</fullName>
    </submittedName>
</protein>
<name>A0A923LSE6_9FIRM</name>
<dbReference type="Proteomes" id="UP000606499">
    <property type="component" value="Unassembled WGS sequence"/>
</dbReference>
<feature type="domain" description="SLH" evidence="2">
    <location>
        <begin position="1"/>
        <end position="47"/>
    </location>
</feature>